<feature type="transmembrane region" description="Helical" evidence="1">
    <location>
        <begin position="123"/>
        <end position="144"/>
    </location>
</feature>
<protein>
    <submittedName>
        <fullName evidence="2">Uncharacterized protein</fullName>
    </submittedName>
</protein>
<dbReference type="AlphaFoldDB" id="A0A934R870"/>
<proteinExistence type="predicted"/>
<keyword evidence="1" id="KW-0812">Transmembrane</keyword>
<dbReference type="Proteomes" id="UP000658278">
    <property type="component" value="Unassembled WGS sequence"/>
</dbReference>
<comment type="caution">
    <text evidence="2">The sequence shown here is derived from an EMBL/GenBank/DDBJ whole genome shotgun (WGS) entry which is preliminary data.</text>
</comment>
<evidence type="ECO:0000256" key="1">
    <source>
        <dbReference type="SAM" id="Phobius"/>
    </source>
</evidence>
<evidence type="ECO:0000313" key="3">
    <source>
        <dbReference type="Proteomes" id="UP000658278"/>
    </source>
</evidence>
<dbReference type="RefSeq" id="WP_200275714.1">
    <property type="nucleotide sequence ID" value="NZ_JAENII010000001.1"/>
</dbReference>
<keyword evidence="3" id="KW-1185">Reference proteome</keyword>
<keyword evidence="1" id="KW-0472">Membrane</keyword>
<gene>
    <name evidence="2" type="ORF">JIN81_01820</name>
</gene>
<accession>A0A934R870</accession>
<reference evidence="2" key="1">
    <citation type="submission" date="2021-01" db="EMBL/GenBank/DDBJ databases">
        <title>Modified the classification status of verrucomicrobia.</title>
        <authorList>
            <person name="Feng X."/>
        </authorList>
    </citation>
    <scope>NUCLEOTIDE SEQUENCE</scope>
    <source>
        <strain evidence="2">KCTC 22201</strain>
    </source>
</reference>
<name>A0A934R870_9BACT</name>
<dbReference type="EMBL" id="JAENII010000001">
    <property type="protein sequence ID" value="MBK1825743.1"/>
    <property type="molecule type" value="Genomic_DNA"/>
</dbReference>
<evidence type="ECO:0000313" key="2">
    <source>
        <dbReference type="EMBL" id="MBK1825743.1"/>
    </source>
</evidence>
<organism evidence="2 3">
    <name type="scientific">Haloferula rosea</name>
    <dbReference type="NCBI Taxonomy" id="490093"/>
    <lineage>
        <taxon>Bacteria</taxon>
        <taxon>Pseudomonadati</taxon>
        <taxon>Verrucomicrobiota</taxon>
        <taxon>Verrucomicrobiia</taxon>
        <taxon>Verrucomicrobiales</taxon>
        <taxon>Verrucomicrobiaceae</taxon>
        <taxon>Haloferula</taxon>
    </lineage>
</organism>
<sequence>MIIPSSLQPLPTVPVSDDEAAAKAMESEAFVSDRSVRQLLVGPLSLEHEPTVIRSNPDDFVGRVESPFISLAGREECADAPAKAFAPSGPHPALAAPRRAAPPVPRSMVENGFGRHGRSERRLVIGMGVAAVTLVVAAVFSGFVPIEVKAKQPVPAVEVTPSEVTPVVAPTYQDALAFSVEEVAMP</sequence>
<keyword evidence="1" id="KW-1133">Transmembrane helix</keyword>